<evidence type="ECO:0000256" key="1">
    <source>
        <dbReference type="ARBA" id="ARBA00023122"/>
    </source>
</evidence>
<organism evidence="4 5">
    <name type="scientific">Rehaibacterium terrae</name>
    <dbReference type="NCBI Taxonomy" id="1341696"/>
    <lineage>
        <taxon>Bacteria</taxon>
        <taxon>Pseudomonadati</taxon>
        <taxon>Pseudomonadota</taxon>
        <taxon>Gammaproteobacteria</taxon>
        <taxon>Lysobacterales</taxon>
        <taxon>Lysobacteraceae</taxon>
        <taxon>Rehaibacterium</taxon>
    </lineage>
</organism>
<dbReference type="PANTHER" id="PTHR43080:SF2">
    <property type="entry name" value="CBS DOMAIN-CONTAINING PROTEIN"/>
    <property type="match status" value="1"/>
</dbReference>
<feature type="domain" description="CBS" evidence="3">
    <location>
        <begin position="84"/>
        <end position="139"/>
    </location>
</feature>
<dbReference type="InterPro" id="IPR000644">
    <property type="entry name" value="CBS_dom"/>
</dbReference>
<dbReference type="SMART" id="SM00116">
    <property type="entry name" value="CBS"/>
    <property type="match status" value="2"/>
</dbReference>
<reference evidence="4 5" key="1">
    <citation type="submission" date="2020-08" db="EMBL/GenBank/DDBJ databases">
        <title>Genomic Encyclopedia of Type Strains, Phase IV (KMG-IV): sequencing the most valuable type-strain genomes for metagenomic binning, comparative biology and taxonomic classification.</title>
        <authorList>
            <person name="Goeker M."/>
        </authorList>
    </citation>
    <scope>NUCLEOTIDE SEQUENCE [LARGE SCALE GENOMIC DNA]</scope>
    <source>
        <strain evidence="4 5">DSM 25897</strain>
    </source>
</reference>
<dbReference type="PANTHER" id="PTHR43080">
    <property type="entry name" value="CBS DOMAIN-CONTAINING PROTEIN CBSX3, MITOCHONDRIAL"/>
    <property type="match status" value="1"/>
</dbReference>
<keyword evidence="1 2" id="KW-0129">CBS domain</keyword>
<dbReference type="Proteomes" id="UP000519004">
    <property type="component" value="Unassembled WGS sequence"/>
</dbReference>
<dbReference type="AlphaFoldDB" id="A0A7W8DFB1"/>
<evidence type="ECO:0000256" key="2">
    <source>
        <dbReference type="PROSITE-ProRule" id="PRU00703"/>
    </source>
</evidence>
<dbReference type="InterPro" id="IPR044725">
    <property type="entry name" value="CBSX3_CBS_dom"/>
</dbReference>
<feature type="domain" description="CBS" evidence="3">
    <location>
        <begin position="17"/>
        <end position="74"/>
    </location>
</feature>
<gene>
    <name evidence="4" type="ORF">HNQ58_002141</name>
</gene>
<dbReference type="EMBL" id="JACHHX010000016">
    <property type="protein sequence ID" value="MBB5016230.1"/>
    <property type="molecule type" value="Genomic_DNA"/>
</dbReference>
<sequence>METILRTVLQEKAELLADKGGILYWVEPSAPLREATRLMDEAHAGCVLVMEQGELVGLLNERDVVVGLSRHGPEVADMAVHALMTPRPFTVPPSMTVEQALVQCTDRRVRHLPVVDGGELLGLISIGDLVRFVVKDKERTIANLIDYIHGP</sequence>
<comment type="caution">
    <text evidence="4">The sequence shown here is derived from an EMBL/GenBank/DDBJ whole genome shotgun (WGS) entry which is preliminary data.</text>
</comment>
<dbReference type="Pfam" id="PF00571">
    <property type="entry name" value="CBS"/>
    <property type="match status" value="2"/>
</dbReference>
<dbReference type="SUPFAM" id="SSF54631">
    <property type="entry name" value="CBS-domain pair"/>
    <property type="match status" value="1"/>
</dbReference>
<evidence type="ECO:0000313" key="5">
    <source>
        <dbReference type="Proteomes" id="UP000519004"/>
    </source>
</evidence>
<dbReference type="PROSITE" id="PS51371">
    <property type="entry name" value="CBS"/>
    <property type="match status" value="2"/>
</dbReference>
<dbReference type="InterPro" id="IPR051257">
    <property type="entry name" value="Diverse_CBS-Domain"/>
</dbReference>
<dbReference type="InterPro" id="IPR046342">
    <property type="entry name" value="CBS_dom_sf"/>
</dbReference>
<proteinExistence type="predicted"/>
<protein>
    <submittedName>
        <fullName evidence="4">CBS domain-containing protein</fullName>
    </submittedName>
</protein>
<accession>A0A7W8DFB1</accession>
<keyword evidence="5" id="KW-1185">Reference proteome</keyword>
<evidence type="ECO:0000313" key="4">
    <source>
        <dbReference type="EMBL" id="MBB5016230.1"/>
    </source>
</evidence>
<name>A0A7W8DFB1_9GAMM</name>
<dbReference type="RefSeq" id="WP_183948899.1">
    <property type="nucleotide sequence ID" value="NZ_JACHHX010000016.1"/>
</dbReference>
<dbReference type="CDD" id="cd04623">
    <property type="entry name" value="CBS_pair_bac_euk"/>
    <property type="match status" value="1"/>
</dbReference>
<dbReference type="Gene3D" id="3.10.580.10">
    <property type="entry name" value="CBS-domain"/>
    <property type="match status" value="1"/>
</dbReference>
<evidence type="ECO:0000259" key="3">
    <source>
        <dbReference type="PROSITE" id="PS51371"/>
    </source>
</evidence>